<dbReference type="PROSITE" id="PS00086">
    <property type="entry name" value="CYTOCHROME_P450"/>
    <property type="match status" value="1"/>
</dbReference>
<protein>
    <submittedName>
        <fullName evidence="10">Cytochrome P450 49a1</fullName>
    </submittedName>
</protein>
<comment type="caution">
    <text evidence="10">The sequence shown here is derived from an EMBL/GenBank/DDBJ whole genome shotgun (WGS) entry which is preliminary data.</text>
</comment>
<dbReference type="Pfam" id="PF00067">
    <property type="entry name" value="p450"/>
    <property type="match status" value="1"/>
</dbReference>
<name>A0A210QYY8_MIZYE</name>
<proteinExistence type="inferred from homology"/>
<evidence type="ECO:0000256" key="6">
    <source>
        <dbReference type="ARBA" id="ARBA00023004"/>
    </source>
</evidence>
<keyword evidence="5 9" id="KW-0560">Oxidoreductase</keyword>
<organism evidence="10 11">
    <name type="scientific">Mizuhopecten yessoensis</name>
    <name type="common">Japanese scallop</name>
    <name type="synonym">Patinopecten yessoensis</name>
    <dbReference type="NCBI Taxonomy" id="6573"/>
    <lineage>
        <taxon>Eukaryota</taxon>
        <taxon>Metazoa</taxon>
        <taxon>Spiralia</taxon>
        <taxon>Lophotrochozoa</taxon>
        <taxon>Mollusca</taxon>
        <taxon>Bivalvia</taxon>
        <taxon>Autobranchia</taxon>
        <taxon>Pteriomorphia</taxon>
        <taxon>Pectinida</taxon>
        <taxon>Pectinoidea</taxon>
        <taxon>Pectinidae</taxon>
        <taxon>Mizuhopecten</taxon>
    </lineage>
</organism>
<dbReference type="PANTHER" id="PTHR24279:SF120">
    <property type="entry name" value="CYTOCHROME P450"/>
    <property type="match status" value="1"/>
</dbReference>
<evidence type="ECO:0000256" key="9">
    <source>
        <dbReference type="RuleBase" id="RU000461"/>
    </source>
</evidence>
<reference evidence="10 11" key="1">
    <citation type="journal article" date="2017" name="Nat. Ecol. Evol.">
        <title>Scallop genome provides insights into evolution of bilaterian karyotype and development.</title>
        <authorList>
            <person name="Wang S."/>
            <person name="Zhang J."/>
            <person name="Jiao W."/>
            <person name="Li J."/>
            <person name="Xun X."/>
            <person name="Sun Y."/>
            <person name="Guo X."/>
            <person name="Huan P."/>
            <person name="Dong B."/>
            <person name="Zhang L."/>
            <person name="Hu X."/>
            <person name="Sun X."/>
            <person name="Wang J."/>
            <person name="Zhao C."/>
            <person name="Wang Y."/>
            <person name="Wang D."/>
            <person name="Huang X."/>
            <person name="Wang R."/>
            <person name="Lv J."/>
            <person name="Li Y."/>
            <person name="Zhang Z."/>
            <person name="Liu B."/>
            <person name="Lu W."/>
            <person name="Hui Y."/>
            <person name="Liang J."/>
            <person name="Zhou Z."/>
            <person name="Hou R."/>
            <person name="Li X."/>
            <person name="Liu Y."/>
            <person name="Li H."/>
            <person name="Ning X."/>
            <person name="Lin Y."/>
            <person name="Zhao L."/>
            <person name="Xing Q."/>
            <person name="Dou J."/>
            <person name="Li Y."/>
            <person name="Mao J."/>
            <person name="Guo H."/>
            <person name="Dou H."/>
            <person name="Li T."/>
            <person name="Mu C."/>
            <person name="Jiang W."/>
            <person name="Fu Q."/>
            <person name="Fu X."/>
            <person name="Miao Y."/>
            <person name="Liu J."/>
            <person name="Yu Q."/>
            <person name="Li R."/>
            <person name="Liao H."/>
            <person name="Li X."/>
            <person name="Kong Y."/>
            <person name="Jiang Z."/>
            <person name="Chourrout D."/>
            <person name="Li R."/>
            <person name="Bao Z."/>
        </authorList>
    </citation>
    <scope>NUCLEOTIDE SEQUENCE [LARGE SCALE GENOMIC DNA]</scope>
    <source>
        <strain evidence="10 11">PY_sf001</strain>
    </source>
</reference>
<evidence type="ECO:0000313" key="11">
    <source>
        <dbReference type="Proteomes" id="UP000242188"/>
    </source>
</evidence>
<keyword evidence="6 8" id="KW-0408">Iron</keyword>
<dbReference type="Proteomes" id="UP000242188">
    <property type="component" value="Unassembled WGS sequence"/>
</dbReference>
<evidence type="ECO:0000256" key="3">
    <source>
        <dbReference type="ARBA" id="ARBA00022617"/>
    </source>
</evidence>
<keyword evidence="4 8" id="KW-0479">Metal-binding</keyword>
<dbReference type="InterPro" id="IPR036396">
    <property type="entry name" value="Cyt_P450_sf"/>
</dbReference>
<dbReference type="InterPro" id="IPR050479">
    <property type="entry name" value="CYP11_CYP27_families"/>
</dbReference>
<keyword evidence="7 9" id="KW-0503">Monooxygenase</keyword>
<sequence length="228" mass="25933">MTDDEEANLMLDMMNNPGMTSEMISNNLVDLFIAGLDSTAMALTFLFYQLARSPDKQEKLFDEIRDHIPVSGHIQEDVLFHLPYLKACLKESLRLVFPVSIGSTRILNKDIQLLGYNIPKGCIVAGGNSVIGKDPTYFHHPKEFLPERWLRTGQTHIHGFAQLPFGFGPRDCIGKRFAEMEVYICVAKIVRNYRITLPEGLTDIQYIYQTFATPEKPFSLHLQHRSTG</sequence>
<dbReference type="AlphaFoldDB" id="A0A210QYY8"/>
<evidence type="ECO:0000256" key="7">
    <source>
        <dbReference type="ARBA" id="ARBA00023033"/>
    </source>
</evidence>
<comment type="cofactor">
    <cofactor evidence="1 8">
        <name>heme</name>
        <dbReference type="ChEBI" id="CHEBI:30413"/>
    </cofactor>
</comment>
<dbReference type="SUPFAM" id="SSF48264">
    <property type="entry name" value="Cytochrome P450"/>
    <property type="match status" value="1"/>
</dbReference>
<evidence type="ECO:0000256" key="2">
    <source>
        <dbReference type="ARBA" id="ARBA00010617"/>
    </source>
</evidence>
<dbReference type="Gene3D" id="1.10.630.10">
    <property type="entry name" value="Cytochrome P450"/>
    <property type="match status" value="1"/>
</dbReference>
<dbReference type="GO" id="GO:0005506">
    <property type="term" value="F:iron ion binding"/>
    <property type="evidence" value="ECO:0007669"/>
    <property type="project" value="InterPro"/>
</dbReference>
<dbReference type="InterPro" id="IPR017972">
    <property type="entry name" value="Cyt_P450_CS"/>
</dbReference>
<dbReference type="GO" id="GO:0004497">
    <property type="term" value="F:monooxygenase activity"/>
    <property type="evidence" value="ECO:0007669"/>
    <property type="project" value="UniProtKB-KW"/>
</dbReference>
<evidence type="ECO:0000256" key="4">
    <source>
        <dbReference type="ARBA" id="ARBA00022723"/>
    </source>
</evidence>
<dbReference type="PRINTS" id="PR00385">
    <property type="entry name" value="P450"/>
</dbReference>
<dbReference type="GO" id="GO:0016705">
    <property type="term" value="F:oxidoreductase activity, acting on paired donors, with incorporation or reduction of molecular oxygen"/>
    <property type="evidence" value="ECO:0007669"/>
    <property type="project" value="InterPro"/>
</dbReference>
<dbReference type="STRING" id="6573.A0A210QYY8"/>
<dbReference type="InterPro" id="IPR001128">
    <property type="entry name" value="Cyt_P450"/>
</dbReference>
<comment type="similarity">
    <text evidence="2 9">Belongs to the cytochrome P450 family.</text>
</comment>
<feature type="binding site" description="axial binding residue" evidence="8">
    <location>
        <position position="172"/>
    </location>
    <ligand>
        <name>heme</name>
        <dbReference type="ChEBI" id="CHEBI:30413"/>
    </ligand>
    <ligandPart>
        <name>Fe</name>
        <dbReference type="ChEBI" id="CHEBI:18248"/>
    </ligandPart>
</feature>
<gene>
    <name evidence="10" type="ORF">KP79_PYT25444</name>
</gene>
<evidence type="ECO:0000256" key="1">
    <source>
        <dbReference type="ARBA" id="ARBA00001971"/>
    </source>
</evidence>
<accession>A0A210QYY8</accession>
<evidence type="ECO:0000256" key="8">
    <source>
        <dbReference type="PIRSR" id="PIRSR602401-1"/>
    </source>
</evidence>
<keyword evidence="11" id="KW-1185">Reference proteome</keyword>
<dbReference type="OrthoDB" id="3945418at2759"/>
<dbReference type="InterPro" id="IPR002401">
    <property type="entry name" value="Cyt_P450_E_grp-I"/>
</dbReference>
<keyword evidence="3 8" id="KW-0349">Heme</keyword>
<evidence type="ECO:0000256" key="5">
    <source>
        <dbReference type="ARBA" id="ARBA00023002"/>
    </source>
</evidence>
<dbReference type="EMBL" id="NEDP02001174">
    <property type="protein sequence ID" value="OWF53937.1"/>
    <property type="molecule type" value="Genomic_DNA"/>
</dbReference>
<dbReference type="PRINTS" id="PR00463">
    <property type="entry name" value="EP450I"/>
</dbReference>
<dbReference type="PANTHER" id="PTHR24279">
    <property type="entry name" value="CYTOCHROME P450"/>
    <property type="match status" value="1"/>
</dbReference>
<dbReference type="GO" id="GO:0020037">
    <property type="term" value="F:heme binding"/>
    <property type="evidence" value="ECO:0007669"/>
    <property type="project" value="InterPro"/>
</dbReference>
<evidence type="ECO:0000313" key="10">
    <source>
        <dbReference type="EMBL" id="OWF53937.1"/>
    </source>
</evidence>